<comment type="caution">
    <text evidence="2">The sequence shown here is derived from an EMBL/GenBank/DDBJ whole genome shotgun (WGS) entry which is preliminary data.</text>
</comment>
<keyword evidence="3" id="KW-1185">Reference proteome</keyword>
<dbReference type="EMBL" id="NHYE01001414">
    <property type="protein sequence ID" value="PPQ95778.1"/>
    <property type="molecule type" value="Genomic_DNA"/>
</dbReference>
<accession>A0A409XYC1</accession>
<proteinExistence type="predicted"/>
<evidence type="ECO:0000313" key="3">
    <source>
        <dbReference type="Proteomes" id="UP000284706"/>
    </source>
</evidence>
<reference evidence="2 3" key="1">
    <citation type="journal article" date="2018" name="Evol. Lett.">
        <title>Horizontal gene cluster transfer increased hallucinogenic mushroom diversity.</title>
        <authorList>
            <person name="Reynolds H.T."/>
            <person name="Vijayakumar V."/>
            <person name="Gluck-Thaler E."/>
            <person name="Korotkin H.B."/>
            <person name="Matheny P.B."/>
            <person name="Slot J.C."/>
        </authorList>
    </citation>
    <scope>NUCLEOTIDE SEQUENCE [LARGE SCALE GENOMIC DNA]</scope>
    <source>
        <strain evidence="2 3">SRW20</strain>
    </source>
</reference>
<evidence type="ECO:0000256" key="1">
    <source>
        <dbReference type="SAM" id="MobiDB-lite"/>
    </source>
</evidence>
<feature type="region of interest" description="Disordered" evidence="1">
    <location>
        <begin position="404"/>
        <end position="435"/>
    </location>
</feature>
<feature type="compositionally biased region" description="Polar residues" evidence="1">
    <location>
        <begin position="421"/>
        <end position="435"/>
    </location>
</feature>
<gene>
    <name evidence="2" type="ORF">CVT26_015918</name>
</gene>
<sequence>MLDFSFKPIPKSSPIPPGVVALIGGALPGIFGLCKDRKEIIIEYPDSDEPRNSVDPNDPCYDYWVLVKTGERHAHFLEIVETLLPTIEFGKTNWAYLLPAPTGGYHILHKEKTFPRITCPTWAPLIYLDEIEFTVWGTLADRRGIWKGKEVDVWYGWNRSELWTVNRAMYGYRAVQGLDVTFEVYGHLVGRDGSIIGLVSEAAHGRMIEPSDRTLVYQTISRIQRRGIIYKGCLTNRFIIADGKVRLVELNCITVIQDRDLLEQEAELWHWQELERLFLEFDRLGPFGLYRIPLYRFWCSSLENVKIMRPLPSPERPFGGLLLYFDFFEMYPVPMWPGYLPVQKADEEVPILPTSARKRKDRRPLSRLLANLDEADLLGDPSGLGLDGRYASLSIRSRRRHLGPFHPYHPQRSSVQEKKTLTNSADTATSIQSVE</sequence>
<organism evidence="2 3">
    <name type="scientific">Gymnopilus dilepis</name>
    <dbReference type="NCBI Taxonomy" id="231916"/>
    <lineage>
        <taxon>Eukaryota</taxon>
        <taxon>Fungi</taxon>
        <taxon>Dikarya</taxon>
        <taxon>Basidiomycota</taxon>
        <taxon>Agaricomycotina</taxon>
        <taxon>Agaricomycetes</taxon>
        <taxon>Agaricomycetidae</taxon>
        <taxon>Agaricales</taxon>
        <taxon>Agaricineae</taxon>
        <taxon>Hymenogastraceae</taxon>
        <taxon>Gymnopilus</taxon>
    </lineage>
</organism>
<evidence type="ECO:0000313" key="2">
    <source>
        <dbReference type="EMBL" id="PPQ95778.1"/>
    </source>
</evidence>
<name>A0A409XYC1_9AGAR</name>
<dbReference type="InParanoid" id="A0A409XYC1"/>
<dbReference type="Proteomes" id="UP000284706">
    <property type="component" value="Unassembled WGS sequence"/>
</dbReference>
<dbReference type="OrthoDB" id="2874131at2759"/>
<dbReference type="AlphaFoldDB" id="A0A409XYC1"/>
<protein>
    <submittedName>
        <fullName evidence="2">Uncharacterized protein</fullName>
    </submittedName>
</protein>